<evidence type="ECO:0000313" key="9">
    <source>
        <dbReference type="Proteomes" id="UP001445335"/>
    </source>
</evidence>
<keyword evidence="6 7" id="KW-0472">Membrane</keyword>
<feature type="transmembrane region" description="Helical" evidence="7">
    <location>
        <begin position="506"/>
        <end position="528"/>
    </location>
</feature>
<evidence type="ECO:0000256" key="3">
    <source>
        <dbReference type="ARBA" id="ARBA00022737"/>
    </source>
</evidence>
<proteinExistence type="predicted"/>
<dbReference type="AlphaFoldDB" id="A0AAW1SBY4"/>
<keyword evidence="9" id="KW-1185">Reference proteome</keyword>
<evidence type="ECO:0008006" key="10">
    <source>
        <dbReference type="Google" id="ProtNLM"/>
    </source>
</evidence>
<dbReference type="PANTHER" id="PTHR11689">
    <property type="entry name" value="CHLORIDE CHANNEL PROTEIN CLC FAMILY MEMBER"/>
    <property type="match status" value="1"/>
</dbReference>
<feature type="transmembrane region" description="Helical" evidence="7">
    <location>
        <begin position="240"/>
        <end position="259"/>
    </location>
</feature>
<dbReference type="Gene3D" id="1.10.3080.10">
    <property type="entry name" value="Clc chloride channel"/>
    <property type="match status" value="1"/>
</dbReference>
<protein>
    <recommendedName>
        <fullName evidence="10">Chloride channel protein</fullName>
    </recommendedName>
</protein>
<keyword evidence="2 7" id="KW-0812">Transmembrane</keyword>
<dbReference type="InterPro" id="IPR046342">
    <property type="entry name" value="CBS_dom_sf"/>
</dbReference>
<gene>
    <name evidence="8" type="ORF">WJX81_000756</name>
</gene>
<dbReference type="Pfam" id="PF00654">
    <property type="entry name" value="Voltage_CLC"/>
    <property type="match status" value="1"/>
</dbReference>
<reference evidence="8 9" key="1">
    <citation type="journal article" date="2024" name="Nat. Commun.">
        <title>Phylogenomics reveals the evolutionary origins of lichenization in chlorophyte algae.</title>
        <authorList>
            <person name="Puginier C."/>
            <person name="Libourel C."/>
            <person name="Otte J."/>
            <person name="Skaloud P."/>
            <person name="Haon M."/>
            <person name="Grisel S."/>
            <person name="Petersen M."/>
            <person name="Berrin J.G."/>
            <person name="Delaux P.M."/>
            <person name="Dal Grande F."/>
            <person name="Keller J."/>
        </authorList>
    </citation>
    <scope>NUCLEOTIDE SEQUENCE [LARGE SCALE GENOMIC DNA]</scope>
    <source>
        <strain evidence="8 9">SAG 245.80</strain>
    </source>
</reference>
<dbReference type="PRINTS" id="PR00762">
    <property type="entry name" value="CLCHANNEL"/>
</dbReference>
<dbReference type="Proteomes" id="UP001445335">
    <property type="component" value="Unassembled WGS sequence"/>
</dbReference>
<dbReference type="InterPro" id="IPR001807">
    <property type="entry name" value="ClC"/>
</dbReference>
<dbReference type="SUPFAM" id="SSF81340">
    <property type="entry name" value="Clc chloride channel"/>
    <property type="match status" value="1"/>
</dbReference>
<feature type="transmembrane region" description="Helical" evidence="7">
    <location>
        <begin position="37"/>
        <end position="58"/>
    </location>
</feature>
<dbReference type="GO" id="GO:0015108">
    <property type="term" value="F:chloride transmembrane transporter activity"/>
    <property type="evidence" value="ECO:0007669"/>
    <property type="project" value="InterPro"/>
</dbReference>
<evidence type="ECO:0000313" key="8">
    <source>
        <dbReference type="EMBL" id="KAK9843640.1"/>
    </source>
</evidence>
<feature type="transmembrane region" description="Helical" evidence="7">
    <location>
        <begin position="79"/>
        <end position="105"/>
    </location>
</feature>
<organism evidence="8 9">
    <name type="scientific">Elliptochloris bilobata</name>
    <dbReference type="NCBI Taxonomy" id="381761"/>
    <lineage>
        <taxon>Eukaryota</taxon>
        <taxon>Viridiplantae</taxon>
        <taxon>Chlorophyta</taxon>
        <taxon>core chlorophytes</taxon>
        <taxon>Trebouxiophyceae</taxon>
        <taxon>Trebouxiophyceae incertae sedis</taxon>
        <taxon>Elliptochloris clade</taxon>
        <taxon>Elliptochloris</taxon>
    </lineage>
</organism>
<accession>A0AAW1SBY4</accession>
<feature type="transmembrane region" description="Helical" evidence="7">
    <location>
        <begin position="205"/>
        <end position="228"/>
    </location>
</feature>
<sequence>MATFDSQDFDAVENDVERAVSMGMEHLDFIVEESWRWALSFFIGLSMGTLAFLVDVALETLNTWKFDATREAIKAGGGFWAPYAVFMAFCLGFSGLSGALVAFGAPLAAGSGIPEIKTYLNGVHVRGLLGLRTLVCKLAGVALSMAGGLIAGKEGPFVHAGGIVGGGWAGMGSRTLTDAVRGRWRVRAPRRFGGYFRNDADHRDYVSIGTAAGISVAFGAPVGGLLLAIEEGSSFLSSGIFWRGFLATCTGVLTLQVLAQCHSAGGALMQTKFGVWRDLGLYDDNLALYGARYFYRVWEMPVFGAMGVAAGLLGAVYIRAHVRIAALRARYVPPRMPWRRLAEVLVVAWLTGTAFFLAAYASPCRALPPAAQLQFYEMGTSDQDIFAGVHATDSRGLKHFPRLWCQASEFSERGQLFHTPLIQALRTVMHLGETVPEAEQSKDFHISAATLWLWSVVVYVLMLATFGIGAATGIFVPSLAVGGALGRLVGMAVDAALQSAGSSLRVSLPAYAVVGAAALLGGVTRMTISITVLAMEGTGALQLIVPLMLAALLAKVVGDALSPSIYDVQIKIRGAPVLTESGQEVRQRMVNGKLSVGELASTALVALPPVVRVSALAAALRSCSHQAFPVTPEVKAALQSDAAFPLHGVMKRANASLARAYRLFRTMGLHHLYVGPPKPLVMGVITRKDVTEENAEVCLGAKAHRGLVPPCAFPPPAAVHAPLLRASSRYYEEATGVGGSGGGAAVRPGTLHALPDEQPVGLVAV</sequence>
<comment type="caution">
    <text evidence="8">The sequence shown here is derived from an EMBL/GenBank/DDBJ whole genome shotgun (WGS) entry which is preliminary data.</text>
</comment>
<dbReference type="InterPro" id="IPR014743">
    <property type="entry name" value="Cl-channel_core"/>
</dbReference>
<dbReference type="GO" id="GO:0016020">
    <property type="term" value="C:membrane"/>
    <property type="evidence" value="ECO:0007669"/>
    <property type="project" value="UniProtKB-SubCell"/>
</dbReference>
<evidence type="ECO:0000256" key="6">
    <source>
        <dbReference type="ARBA" id="ARBA00023136"/>
    </source>
</evidence>
<feature type="transmembrane region" description="Helical" evidence="7">
    <location>
        <begin position="452"/>
        <end position="485"/>
    </location>
</feature>
<name>A0AAW1SBY4_9CHLO</name>
<evidence type="ECO:0000256" key="2">
    <source>
        <dbReference type="ARBA" id="ARBA00022692"/>
    </source>
</evidence>
<dbReference type="EMBL" id="JALJOU010000005">
    <property type="protein sequence ID" value="KAK9843640.1"/>
    <property type="molecule type" value="Genomic_DNA"/>
</dbReference>
<dbReference type="SUPFAM" id="SSF54631">
    <property type="entry name" value="CBS-domain pair"/>
    <property type="match status" value="1"/>
</dbReference>
<keyword evidence="3" id="KW-0677">Repeat</keyword>
<feature type="transmembrane region" description="Helical" evidence="7">
    <location>
        <begin position="341"/>
        <end position="361"/>
    </location>
</feature>
<evidence type="ECO:0000256" key="1">
    <source>
        <dbReference type="ARBA" id="ARBA00004141"/>
    </source>
</evidence>
<dbReference type="PANTHER" id="PTHR11689:SF136">
    <property type="entry name" value="H(+)_CL(-) EXCHANGE TRANSPORTER 7"/>
    <property type="match status" value="1"/>
</dbReference>
<evidence type="ECO:0000256" key="7">
    <source>
        <dbReference type="SAM" id="Phobius"/>
    </source>
</evidence>
<keyword evidence="4 7" id="KW-1133">Transmembrane helix</keyword>
<feature type="transmembrane region" description="Helical" evidence="7">
    <location>
        <begin position="540"/>
        <end position="561"/>
    </location>
</feature>
<evidence type="ECO:0000256" key="4">
    <source>
        <dbReference type="ARBA" id="ARBA00022989"/>
    </source>
</evidence>
<comment type="subcellular location">
    <subcellularLocation>
        <location evidence="1">Membrane</location>
        <topology evidence="1">Multi-pass membrane protein</topology>
    </subcellularLocation>
</comment>
<dbReference type="InterPro" id="IPR051280">
    <property type="entry name" value="Cl-channel/antiporter"/>
</dbReference>
<keyword evidence="5" id="KW-0129">CBS domain</keyword>
<evidence type="ECO:0000256" key="5">
    <source>
        <dbReference type="ARBA" id="ARBA00023122"/>
    </source>
</evidence>
<feature type="transmembrane region" description="Helical" evidence="7">
    <location>
        <begin position="302"/>
        <end position="320"/>
    </location>
</feature>